<dbReference type="PANTHER" id="PTHR47529:SF1">
    <property type="entry name" value="PERIPLASMIC CHAPERONE PPID"/>
    <property type="match status" value="1"/>
</dbReference>
<evidence type="ECO:0000256" key="5">
    <source>
        <dbReference type="ARBA" id="ARBA00022692"/>
    </source>
</evidence>
<evidence type="ECO:0000256" key="14">
    <source>
        <dbReference type="PROSITE-ProRule" id="PRU00278"/>
    </source>
</evidence>
<dbReference type="GO" id="GO:0005886">
    <property type="term" value="C:plasma membrane"/>
    <property type="evidence" value="ECO:0007669"/>
    <property type="project" value="UniProtKB-SubCell"/>
</dbReference>
<comment type="caution">
    <text evidence="17">The sequence shown here is derived from an EMBL/GenBank/DDBJ whole genome shotgun (WGS) entry which is preliminary data.</text>
</comment>
<feature type="domain" description="PpiC" evidence="16">
    <location>
        <begin position="267"/>
        <end position="355"/>
    </location>
</feature>
<dbReference type="EMBL" id="MLCO01000400">
    <property type="protein sequence ID" value="ONG44660.1"/>
    <property type="molecule type" value="Genomic_DNA"/>
</dbReference>
<dbReference type="SUPFAM" id="SSF109998">
    <property type="entry name" value="Triger factor/SurA peptide-binding domain-like"/>
    <property type="match status" value="1"/>
</dbReference>
<evidence type="ECO:0000256" key="13">
    <source>
        <dbReference type="ARBA" id="ARBA00042775"/>
    </source>
</evidence>
<comment type="similarity">
    <text evidence="11">Belongs to the PpiD chaperone family.</text>
</comment>
<evidence type="ECO:0000256" key="3">
    <source>
        <dbReference type="ARBA" id="ARBA00022475"/>
    </source>
</evidence>
<dbReference type="Proteomes" id="UP000188879">
    <property type="component" value="Unassembled WGS sequence"/>
</dbReference>
<dbReference type="Gene3D" id="1.10.4030.10">
    <property type="entry name" value="Porin chaperone SurA, peptide-binding domain"/>
    <property type="match status" value="1"/>
</dbReference>
<evidence type="ECO:0000256" key="1">
    <source>
        <dbReference type="ARBA" id="ARBA00004382"/>
    </source>
</evidence>
<evidence type="ECO:0000256" key="12">
    <source>
        <dbReference type="ARBA" id="ARBA00040743"/>
    </source>
</evidence>
<name>A0A1V2GVC3_9PROT</name>
<evidence type="ECO:0000259" key="16">
    <source>
        <dbReference type="PROSITE" id="PS50198"/>
    </source>
</evidence>
<accession>A0A1V2GVC3</accession>
<feature type="transmembrane region" description="Helical" evidence="15">
    <location>
        <begin position="12"/>
        <end position="30"/>
    </location>
</feature>
<dbReference type="OrthoDB" id="9768393at2"/>
<dbReference type="PROSITE" id="PS50198">
    <property type="entry name" value="PPIC_PPIASE_2"/>
    <property type="match status" value="1"/>
</dbReference>
<dbReference type="InterPro" id="IPR027304">
    <property type="entry name" value="Trigger_fact/SurA_dom_sf"/>
</dbReference>
<dbReference type="InterPro" id="IPR046357">
    <property type="entry name" value="PPIase_dom_sf"/>
</dbReference>
<evidence type="ECO:0000313" key="17">
    <source>
        <dbReference type="EMBL" id="ONG44660.1"/>
    </source>
</evidence>
<dbReference type="Pfam" id="PF13145">
    <property type="entry name" value="Rotamase_2"/>
    <property type="match status" value="1"/>
</dbReference>
<dbReference type="Pfam" id="PF13624">
    <property type="entry name" value="SurA_N_3"/>
    <property type="match status" value="1"/>
</dbReference>
<dbReference type="Gene3D" id="3.10.50.40">
    <property type="match status" value="1"/>
</dbReference>
<comment type="subcellular location">
    <subcellularLocation>
        <location evidence="1">Cell inner membrane</location>
        <topology evidence="1">Single-pass type II membrane protein</topology>
        <orientation evidence="1">Periplasmic side</orientation>
    </subcellularLocation>
</comment>
<dbReference type="RefSeq" id="WP_076960447.1">
    <property type="nucleotide sequence ID" value="NZ_MLCO01000400.1"/>
</dbReference>
<keyword evidence="18" id="KW-1185">Reference proteome</keyword>
<keyword evidence="5 15" id="KW-0812">Transmembrane</keyword>
<evidence type="ECO:0000256" key="6">
    <source>
        <dbReference type="ARBA" id="ARBA00022989"/>
    </source>
</evidence>
<sequence>MLTALRRLAGTWFAKGLFLLLVMSFAIWGIEDVVRNFGNDTAVARVGGERIELPEAQNAARREVQRVQRQLGGNFEINAEMSRAIARQAVEGMVMDRVQRQEATRLGLAVPEAAVRDYVFAIPAFQGPDGRFNRMAFDSFLRNNGLSEPAFLGLLKADLLRQQLAGAVRSGAAGPDALTRPLLAWEREQRVAEIVSLPFPAAPEPAAPDEAALTRFHENNPDRFSAPEFRHVVLGVLSPDTVMADVQVTEADLRAYYEAHLGNYEKQERRRIEQVLIGDREKAVALAARWREGADFAAMKTAAEAEGGQATELGETDRAGLPLPELAEAAFALPQGGVSEPVQTAFGWHVVHVSAIEAGETRGFDAVRAEVETALKRERATDVAFERANQVEDALAAGGSLAEVAPRFGLQVADVTIDANGRGRDGASVALPLSGQPLQIALRAAFAAQQGEMPRLAEAGQVALFAFEVKEIVPAALRPFAEVREQVQDAWIAAERRRHQEERAAGLMATVKDGKSLADAAREAGLVARRIGPVTRDSQDPTVPPELLAPLFATAPNATTMAEGTLGFTVAQVTQVIPFDPASDPLALGRTRSAVEQAMLADLESQYLDALRSRAEITVNEPVLNQVSNP</sequence>
<reference evidence="17 18" key="1">
    <citation type="submission" date="2016-10" db="EMBL/GenBank/DDBJ databases">
        <title>Draft Genome sequence of Roseomonas sp. strain M3.</title>
        <authorList>
            <person name="Subhash Y."/>
            <person name="Lee S."/>
        </authorList>
    </citation>
    <scope>NUCLEOTIDE SEQUENCE [LARGE SCALE GENOMIC DNA]</scope>
    <source>
        <strain evidence="17 18">M3</strain>
    </source>
</reference>
<evidence type="ECO:0000256" key="2">
    <source>
        <dbReference type="ARBA" id="ARBA00018370"/>
    </source>
</evidence>
<keyword evidence="14" id="KW-0413">Isomerase</keyword>
<keyword evidence="7 15" id="KW-0472">Membrane</keyword>
<evidence type="ECO:0000256" key="7">
    <source>
        <dbReference type="ARBA" id="ARBA00023136"/>
    </source>
</evidence>
<keyword evidence="3" id="KW-1003">Cell membrane</keyword>
<protein>
    <recommendedName>
        <fullName evidence="2">Parvulin-like PPIase</fullName>
    </recommendedName>
    <alternativeName>
        <fullName evidence="9">Peptidyl-prolyl cis-trans isomerase plp</fullName>
    </alternativeName>
    <alternativeName>
        <fullName evidence="12">Periplasmic chaperone PpiD</fullName>
    </alternativeName>
    <alternativeName>
        <fullName evidence="13">Periplasmic folding chaperone</fullName>
    </alternativeName>
    <alternativeName>
        <fullName evidence="10">Rotamase plp</fullName>
    </alternativeName>
</protein>
<evidence type="ECO:0000256" key="15">
    <source>
        <dbReference type="SAM" id="Phobius"/>
    </source>
</evidence>
<evidence type="ECO:0000256" key="8">
    <source>
        <dbReference type="ARBA" id="ARBA00023186"/>
    </source>
</evidence>
<evidence type="ECO:0000256" key="10">
    <source>
        <dbReference type="ARBA" id="ARBA00031484"/>
    </source>
</evidence>
<gene>
    <name evidence="17" type="ORF">BKE38_27655</name>
</gene>
<keyword evidence="8" id="KW-0143">Chaperone</keyword>
<keyword evidence="14" id="KW-0697">Rotamase</keyword>
<evidence type="ECO:0000256" key="9">
    <source>
        <dbReference type="ARBA" id="ARBA00030642"/>
    </source>
</evidence>
<evidence type="ECO:0000256" key="11">
    <source>
        <dbReference type="ARBA" id="ARBA00038408"/>
    </source>
</evidence>
<dbReference type="InterPro" id="IPR052029">
    <property type="entry name" value="PpiD_chaperone"/>
</dbReference>
<proteinExistence type="inferred from homology"/>
<dbReference type="SUPFAM" id="SSF54534">
    <property type="entry name" value="FKBP-like"/>
    <property type="match status" value="1"/>
</dbReference>
<evidence type="ECO:0000313" key="18">
    <source>
        <dbReference type="Proteomes" id="UP000188879"/>
    </source>
</evidence>
<dbReference type="GO" id="GO:0003755">
    <property type="term" value="F:peptidyl-prolyl cis-trans isomerase activity"/>
    <property type="evidence" value="ECO:0007669"/>
    <property type="project" value="UniProtKB-KW"/>
</dbReference>
<dbReference type="InterPro" id="IPR000297">
    <property type="entry name" value="PPIase_PpiC"/>
</dbReference>
<keyword evidence="4" id="KW-0997">Cell inner membrane</keyword>
<dbReference type="PANTHER" id="PTHR47529">
    <property type="entry name" value="PEPTIDYL-PROLYL CIS-TRANS ISOMERASE D"/>
    <property type="match status" value="1"/>
</dbReference>
<organism evidence="17 18">
    <name type="scientific">Teichococcus deserti</name>
    <dbReference type="NCBI Taxonomy" id="1817963"/>
    <lineage>
        <taxon>Bacteria</taxon>
        <taxon>Pseudomonadati</taxon>
        <taxon>Pseudomonadota</taxon>
        <taxon>Alphaproteobacteria</taxon>
        <taxon>Acetobacterales</taxon>
        <taxon>Roseomonadaceae</taxon>
        <taxon>Roseomonas</taxon>
    </lineage>
</organism>
<dbReference type="AlphaFoldDB" id="A0A1V2GVC3"/>
<keyword evidence="6 15" id="KW-1133">Transmembrane helix</keyword>
<evidence type="ECO:0000256" key="4">
    <source>
        <dbReference type="ARBA" id="ARBA00022519"/>
    </source>
</evidence>